<dbReference type="Pfam" id="PF00078">
    <property type="entry name" value="RVT_1"/>
    <property type="match status" value="2"/>
</dbReference>
<feature type="domain" description="Reverse transcriptase" evidence="9">
    <location>
        <begin position="110"/>
        <end position="260"/>
    </location>
</feature>
<dbReference type="InterPro" id="IPR000477">
    <property type="entry name" value="RT_dom"/>
</dbReference>
<protein>
    <recommendedName>
        <fullName evidence="1">RNA-directed DNA polymerase</fullName>
        <ecNumber evidence="1">2.7.7.49</ecNumber>
    </recommendedName>
</protein>
<evidence type="ECO:0000259" key="11">
    <source>
        <dbReference type="Pfam" id="PF17917"/>
    </source>
</evidence>
<keyword evidence="3" id="KW-0548">Nucleotidyltransferase</keyword>
<dbReference type="InterPro" id="IPR021109">
    <property type="entry name" value="Peptidase_aspartic_dom_sf"/>
</dbReference>
<keyword evidence="4" id="KW-0540">Nuclease</keyword>
<keyword evidence="7" id="KW-0695">RNA-directed DNA polymerase</keyword>
<dbReference type="InterPro" id="IPR041588">
    <property type="entry name" value="Integrase_H2C2"/>
</dbReference>
<evidence type="ECO:0000256" key="8">
    <source>
        <dbReference type="SAM" id="MobiDB-lite"/>
    </source>
</evidence>
<dbReference type="CDD" id="cd01647">
    <property type="entry name" value="RT_LTR"/>
    <property type="match status" value="2"/>
</dbReference>
<dbReference type="Gene3D" id="3.30.70.270">
    <property type="match status" value="2"/>
</dbReference>
<dbReference type="PANTHER" id="PTHR37984:SF5">
    <property type="entry name" value="PROTEIN NYNRIN-LIKE"/>
    <property type="match status" value="1"/>
</dbReference>
<feature type="domain" description="Integrase zinc-binding" evidence="12">
    <location>
        <begin position="413"/>
        <end position="467"/>
    </location>
</feature>
<keyword evidence="2" id="KW-0808">Transferase</keyword>
<evidence type="ECO:0000256" key="2">
    <source>
        <dbReference type="ARBA" id="ARBA00022679"/>
    </source>
</evidence>
<evidence type="ECO:0000256" key="5">
    <source>
        <dbReference type="ARBA" id="ARBA00022759"/>
    </source>
</evidence>
<dbReference type="Gene3D" id="3.10.10.10">
    <property type="entry name" value="HIV Type 1 Reverse Transcriptase, subunit A, domain 1"/>
    <property type="match status" value="1"/>
</dbReference>
<evidence type="ECO:0000313" key="13">
    <source>
        <dbReference type="EMBL" id="KAH0784016.1"/>
    </source>
</evidence>
<keyword evidence="5" id="KW-0255">Endonuclease</keyword>
<feature type="domain" description="Retrotransposon gag" evidence="10">
    <location>
        <begin position="725"/>
        <end position="807"/>
    </location>
</feature>
<comment type="caution">
    <text evidence="13">The sequence shown here is derived from an EMBL/GenBank/DDBJ whole genome shotgun (WGS) entry which is preliminary data.</text>
</comment>
<dbReference type="EMBL" id="JAIVGD010000001">
    <property type="protein sequence ID" value="KAH0784016.1"/>
    <property type="molecule type" value="Genomic_DNA"/>
</dbReference>
<dbReference type="PANTHER" id="PTHR37984">
    <property type="entry name" value="PROTEIN CBG26694"/>
    <property type="match status" value="1"/>
</dbReference>
<reference evidence="13 14" key="1">
    <citation type="journal article" date="2021" name="bioRxiv">
        <title>Chromosome-scale and haplotype-resolved genome assembly of a tetraploid potato cultivar.</title>
        <authorList>
            <person name="Sun H."/>
            <person name="Jiao W.-B."/>
            <person name="Krause K."/>
            <person name="Campoy J.A."/>
            <person name="Goel M."/>
            <person name="Folz-Donahue K."/>
            <person name="Kukat C."/>
            <person name="Huettel B."/>
            <person name="Schneeberger K."/>
        </authorList>
    </citation>
    <scope>NUCLEOTIDE SEQUENCE [LARGE SCALE GENOMIC DNA]</scope>
    <source>
        <strain evidence="13">SolTubOtavaFocal</strain>
        <tissue evidence="13">Leaves</tissue>
    </source>
</reference>
<evidence type="ECO:0000256" key="7">
    <source>
        <dbReference type="ARBA" id="ARBA00022918"/>
    </source>
</evidence>
<dbReference type="Pfam" id="PF03732">
    <property type="entry name" value="Retrotrans_gag"/>
    <property type="match status" value="1"/>
</dbReference>
<dbReference type="Proteomes" id="UP000826656">
    <property type="component" value="Unassembled WGS sequence"/>
</dbReference>
<sequence>MACRGRRVLHRINGVVNKASTFSKNRARKLVSKGCVYYLVRVNDSSVEIPLIQSVAEVKDFPEVFPDHLPGVPPEREIDFGVDILPDTHPISILPYRKAPAELTELKEQMCIDYRQLNKVTIKNKYPLPRIDDLFDQLQGATCFSKIDLRSGYHQLKLRECDIPKIAFRTRYGYYDFLVISFGLTNAPVAFMDLMNRVFKPYLDMFVIVFIYDILIYSGNQEDHASHLRIVLQTLKDRELYAKFSKWEFWLKSVALLGHVVSREGIKVDTCEDSEVSMNAKLITYASRHLKVHEKNYPTHDLELVVVVFSLTIWRHYLYGVHVDVFIDLKNLQLSIGSTAHVEEEKRELAKDVHRLARLGVRLMDSTEGGVVVMNEAESSLVSEVKEKQDQDPIFLELKANVHKLCVPMVDGLQERIMEEAHSSRYSIHLGSTKMYHDLSEVYWWSSMKKGIAEFVVKCPNCQEVKVEHQRPNGLAHNIELPEWKWDMINMDFITGLPRSRRQHDSIWVIVDRMTKSAHFLPTDGQAEHTIQILGDMLRVCMIDFKVGEAELIGPDLVHQAMEKVKVIQERLKTAHSRQKSYVTPRILDRPECRFPEVQLPPTDRRLDHAARTVQSDSIALTASQYSLVQVLSIQITLTLVPDLQFSTISDESSFFEDNMIMPPRRANTRHANARNASATTPVPNQEVLNAEFWNAIQIVRDFVRMNSPKFLGSEIDEDLQTIIDEWKDNRGTNAAPITWDFFSETFRDRFFPSELREAKAQEFMNLRQGSMTIQEYGLKFTQLSKYAPHMFADSRAQMNKFLYGVSDLVKTECRNAMLLENMNISRLMTHAQQHLHQLVFHPPSSDKISKVGHQSLCLREVFQEQKPTQLALSVGQGGNANRAQSTTSAAPACRPTQQGNSSGTGGGQCQNWLYALQARQDQEDSPAVVTVGDPVIARWVYRNCHATVTQKVTSADLLELEMVDCDVILGMDWLHSNYTSVNCRTRIVRFQFPDEPILEWKGSILAPMDRFISYLKARTMISKGYLYHLVRVKDSSSKTPTFESFPVVNEFPEVFPDDLPGVPPNREINFGIDLLPDTQPISIPPYRMAQAELKELNEQLKNLLEKGFIRPSISPWGAPVLIVNKKHGSLRMCIDYSHFSKIYLRSGYHQLKVKDSGIPKTTFRTRYGHYEFVVMSFGLTNAPATFMDLMNIVFKQYLDLFVIVFIDDILIYSRNEEKRSVAFLGNIVSSEGIQVDSQKIEAVKQSPRPTFPTDIRSFFVLAGYYRRFVEGFSSIASPLTRLTQKMVKFQWSNDCEKSFARLKTRLTIDPILTLPESSDGYVHEKNYPTHDLELAAVVFALKIWRHYLYGVHADVFTDHKSLQYVFTQKDLNLCQRRWFEFLKDYDMSVHYNPGKANVVVDTLSRLSMSSVSHVEEERKELAEDVHRLARLRVRLMSISDGGVTIQNGAESSLVVEVKEKQDSGPILLELKGAVH</sequence>
<feature type="domain" description="Reverse transcriptase" evidence="9">
    <location>
        <begin position="1087"/>
        <end position="1245"/>
    </location>
</feature>
<dbReference type="Gene3D" id="1.10.340.70">
    <property type="match status" value="1"/>
</dbReference>
<evidence type="ECO:0000259" key="10">
    <source>
        <dbReference type="Pfam" id="PF03732"/>
    </source>
</evidence>
<dbReference type="InterPro" id="IPR005162">
    <property type="entry name" value="Retrotrans_gag_dom"/>
</dbReference>
<feature type="domain" description="Reverse transcriptase RNase H-like" evidence="11">
    <location>
        <begin position="1324"/>
        <end position="1386"/>
    </location>
</feature>
<dbReference type="CDD" id="cd09274">
    <property type="entry name" value="RNase_HI_RT_Ty3"/>
    <property type="match status" value="1"/>
</dbReference>
<dbReference type="Pfam" id="PF17917">
    <property type="entry name" value="RT_RNaseH"/>
    <property type="match status" value="2"/>
</dbReference>
<feature type="compositionally biased region" description="Polar residues" evidence="8">
    <location>
        <begin position="880"/>
        <end position="890"/>
    </location>
</feature>
<evidence type="ECO:0000313" key="14">
    <source>
        <dbReference type="Proteomes" id="UP000826656"/>
    </source>
</evidence>
<feature type="domain" description="Reverse transcriptase RNase H-like" evidence="11">
    <location>
        <begin position="280"/>
        <end position="336"/>
    </location>
</feature>
<dbReference type="InterPro" id="IPR043502">
    <property type="entry name" value="DNA/RNA_pol_sf"/>
</dbReference>
<evidence type="ECO:0000259" key="12">
    <source>
        <dbReference type="Pfam" id="PF17921"/>
    </source>
</evidence>
<dbReference type="InterPro" id="IPR050951">
    <property type="entry name" value="Retrovirus_Pol_polyprotein"/>
</dbReference>
<feature type="region of interest" description="Disordered" evidence="8">
    <location>
        <begin position="876"/>
        <end position="906"/>
    </location>
</feature>
<accession>A0ABQ7WTE7</accession>
<dbReference type="Pfam" id="PF08284">
    <property type="entry name" value="RVP_2"/>
    <property type="match status" value="1"/>
</dbReference>
<keyword evidence="6" id="KW-0378">Hydrolase</keyword>
<name>A0ABQ7WTE7_SOLTU</name>
<evidence type="ECO:0000256" key="6">
    <source>
        <dbReference type="ARBA" id="ARBA00022801"/>
    </source>
</evidence>
<keyword evidence="14" id="KW-1185">Reference proteome</keyword>
<dbReference type="SUPFAM" id="SSF56672">
    <property type="entry name" value="DNA/RNA polymerases"/>
    <property type="match status" value="2"/>
</dbReference>
<evidence type="ECO:0000256" key="4">
    <source>
        <dbReference type="ARBA" id="ARBA00022722"/>
    </source>
</evidence>
<evidence type="ECO:0000256" key="1">
    <source>
        <dbReference type="ARBA" id="ARBA00012493"/>
    </source>
</evidence>
<proteinExistence type="predicted"/>
<gene>
    <name evidence="13" type="ORF">KY290_003614</name>
</gene>
<evidence type="ECO:0000256" key="3">
    <source>
        <dbReference type="ARBA" id="ARBA00022695"/>
    </source>
</evidence>
<dbReference type="InterPro" id="IPR041373">
    <property type="entry name" value="RT_RNaseH"/>
</dbReference>
<dbReference type="Pfam" id="PF17921">
    <property type="entry name" value="Integrase_H2C2"/>
    <property type="match status" value="1"/>
</dbReference>
<dbReference type="EC" id="2.7.7.49" evidence="1"/>
<dbReference type="InterPro" id="IPR043128">
    <property type="entry name" value="Rev_trsase/Diguanyl_cyclase"/>
</dbReference>
<dbReference type="Gene3D" id="2.40.70.10">
    <property type="entry name" value="Acid Proteases"/>
    <property type="match status" value="1"/>
</dbReference>
<evidence type="ECO:0000259" key="9">
    <source>
        <dbReference type="Pfam" id="PF00078"/>
    </source>
</evidence>
<organism evidence="13 14">
    <name type="scientific">Solanum tuberosum</name>
    <name type="common">Potato</name>
    <dbReference type="NCBI Taxonomy" id="4113"/>
    <lineage>
        <taxon>Eukaryota</taxon>
        <taxon>Viridiplantae</taxon>
        <taxon>Streptophyta</taxon>
        <taxon>Embryophyta</taxon>
        <taxon>Tracheophyta</taxon>
        <taxon>Spermatophyta</taxon>
        <taxon>Magnoliopsida</taxon>
        <taxon>eudicotyledons</taxon>
        <taxon>Gunneridae</taxon>
        <taxon>Pentapetalae</taxon>
        <taxon>asterids</taxon>
        <taxon>lamiids</taxon>
        <taxon>Solanales</taxon>
        <taxon>Solanaceae</taxon>
        <taxon>Solanoideae</taxon>
        <taxon>Solaneae</taxon>
        <taxon>Solanum</taxon>
    </lineage>
</organism>